<gene>
    <name evidence="4" type="primary">LOC139177014</name>
</gene>
<feature type="region of interest" description="Disordered" evidence="1">
    <location>
        <begin position="327"/>
        <end position="363"/>
    </location>
</feature>
<feature type="region of interest" description="Disordered" evidence="1">
    <location>
        <begin position="386"/>
        <end position="406"/>
    </location>
</feature>
<feature type="signal peptide" evidence="2">
    <location>
        <begin position="1"/>
        <end position="18"/>
    </location>
</feature>
<evidence type="ECO:0000313" key="3">
    <source>
        <dbReference type="Proteomes" id="UP001652663"/>
    </source>
</evidence>
<organism evidence="3 4">
    <name type="scientific">Bos indicus</name>
    <name type="common">Zebu</name>
    <dbReference type="NCBI Taxonomy" id="9915"/>
    <lineage>
        <taxon>Eukaryota</taxon>
        <taxon>Metazoa</taxon>
        <taxon>Chordata</taxon>
        <taxon>Craniata</taxon>
        <taxon>Vertebrata</taxon>
        <taxon>Euteleostomi</taxon>
        <taxon>Mammalia</taxon>
        <taxon>Eutheria</taxon>
        <taxon>Laurasiatheria</taxon>
        <taxon>Artiodactyla</taxon>
        <taxon>Ruminantia</taxon>
        <taxon>Pecora</taxon>
        <taxon>Bovidae</taxon>
        <taxon>Bovinae</taxon>
        <taxon>Bos</taxon>
    </lineage>
</organism>
<feature type="compositionally biased region" description="Low complexity" evidence="1">
    <location>
        <begin position="149"/>
        <end position="160"/>
    </location>
</feature>
<feature type="compositionally biased region" description="Low complexity" evidence="1">
    <location>
        <begin position="182"/>
        <end position="195"/>
    </location>
</feature>
<protein>
    <submittedName>
        <fullName evidence="4">Collagen alpha-2(I) chain-like</fullName>
    </submittedName>
</protein>
<name>A0ABM4QSU3_BOSIN</name>
<evidence type="ECO:0000313" key="4">
    <source>
        <dbReference type="RefSeq" id="XP_070626374.1"/>
    </source>
</evidence>
<sequence length="431" mass="44952">MRSRKSTVLQSILSVVLGDSWLHAGPLGTSSLSLAGAQPTGHVLRLGQVDQSVPADVRIPSAPTLRRQKRSQHEPLLHFVAGAAGTTRSASPWAGAGPVVAGRPLRAFVPGSPGACAGKPRRATPGAAGPARPPRLSPGQPGAEPPPRVRGSAPSGRVRSAGGGRRAAGGRCGVAAGGGGAPRAVRCVPAAGRGRAPGRPRGARGSPRAPQSSDPSERQAGDSWSEGSSGRRRASRLEGSEEDWAVRVRAWLGLLPGQVQEEQAPGPEPPGGSTGIPRASPVRASRKSTGPPIPLVPRVEERPGSRCQSRGSTCGAMMLPLSTIGGQGREEVQTRPPQRRALPFERTTGQRREPARKNARVSAKQVPTCPMPGFCFAFYMDSKDSEFDSQPSPGSSRGGSKYTSPAKPRAKYKEIQAWECPLCCLSVLYIS</sequence>
<feature type="region of interest" description="Disordered" evidence="1">
    <location>
        <begin position="260"/>
        <end position="313"/>
    </location>
</feature>
<evidence type="ECO:0000256" key="1">
    <source>
        <dbReference type="SAM" id="MobiDB-lite"/>
    </source>
</evidence>
<keyword evidence="3" id="KW-1185">Reference proteome</keyword>
<feature type="chain" id="PRO_5046570317" evidence="2">
    <location>
        <begin position="19"/>
        <end position="431"/>
    </location>
</feature>
<feature type="compositionally biased region" description="Low complexity" evidence="1">
    <location>
        <begin position="389"/>
        <end position="400"/>
    </location>
</feature>
<dbReference type="RefSeq" id="XP_070626374.1">
    <property type="nucleotide sequence ID" value="XM_070770273.1"/>
</dbReference>
<dbReference type="GeneID" id="139177014"/>
<dbReference type="Proteomes" id="UP001652663">
    <property type="component" value="Chromosome 18"/>
</dbReference>
<feature type="region of interest" description="Disordered" evidence="1">
    <location>
        <begin position="111"/>
        <end position="241"/>
    </location>
</feature>
<reference evidence="4" key="1">
    <citation type="submission" date="2025-08" db="UniProtKB">
        <authorList>
            <consortium name="RefSeq"/>
        </authorList>
    </citation>
    <scope>IDENTIFICATION</scope>
    <source>
        <tissue evidence="4">Blood</tissue>
    </source>
</reference>
<accession>A0ABM4QSU3</accession>
<proteinExistence type="predicted"/>
<keyword evidence="2" id="KW-0732">Signal</keyword>
<evidence type="ECO:0000256" key="2">
    <source>
        <dbReference type="SAM" id="SignalP"/>
    </source>
</evidence>
<feature type="compositionally biased region" description="Gly residues" evidence="1">
    <location>
        <begin position="161"/>
        <end position="181"/>
    </location>
</feature>